<dbReference type="Pfam" id="PF01168">
    <property type="entry name" value="Ala_racemase_N"/>
    <property type="match status" value="1"/>
</dbReference>
<dbReference type="GO" id="GO:0036088">
    <property type="term" value="P:D-serine catabolic process"/>
    <property type="evidence" value="ECO:0007669"/>
    <property type="project" value="TreeGrafter"/>
</dbReference>
<protein>
    <submittedName>
        <fullName evidence="2">D-serine deaminase-like pyridoxal phosphate-dependent protein</fullName>
    </submittedName>
</protein>
<name>A0A4R7VML7_9PSEU</name>
<dbReference type="EMBL" id="SOCP01000006">
    <property type="protein sequence ID" value="TDV50856.1"/>
    <property type="molecule type" value="Genomic_DNA"/>
</dbReference>
<dbReference type="SUPFAM" id="SSF51419">
    <property type="entry name" value="PLP-binding barrel"/>
    <property type="match status" value="1"/>
</dbReference>
<organism evidence="2 3">
    <name type="scientific">Actinophytocola oryzae</name>
    <dbReference type="NCBI Taxonomy" id="502181"/>
    <lineage>
        <taxon>Bacteria</taxon>
        <taxon>Bacillati</taxon>
        <taxon>Actinomycetota</taxon>
        <taxon>Actinomycetes</taxon>
        <taxon>Pseudonocardiales</taxon>
        <taxon>Pseudonocardiaceae</taxon>
    </lineage>
</organism>
<dbReference type="CDD" id="cd06813">
    <property type="entry name" value="PLPDE_III_DSD_D-TA_like_2"/>
    <property type="match status" value="1"/>
</dbReference>
<dbReference type="GO" id="GO:0008721">
    <property type="term" value="F:D-serine ammonia-lyase activity"/>
    <property type="evidence" value="ECO:0007669"/>
    <property type="project" value="TreeGrafter"/>
</dbReference>
<dbReference type="InterPro" id="IPR051466">
    <property type="entry name" value="D-amino_acid_metab_enzyme"/>
</dbReference>
<dbReference type="OrthoDB" id="2445260at2"/>
<dbReference type="Proteomes" id="UP000294927">
    <property type="component" value="Unassembled WGS sequence"/>
</dbReference>
<evidence type="ECO:0000259" key="1">
    <source>
        <dbReference type="Pfam" id="PF01168"/>
    </source>
</evidence>
<dbReference type="PANTHER" id="PTHR28004:SF2">
    <property type="entry name" value="D-SERINE DEHYDRATASE"/>
    <property type="match status" value="1"/>
</dbReference>
<feature type="domain" description="Alanine racemase N-terminal" evidence="1">
    <location>
        <begin position="41"/>
        <end position="239"/>
    </location>
</feature>
<comment type="caution">
    <text evidence="2">The sequence shown here is derived from an EMBL/GenBank/DDBJ whole genome shotgun (WGS) entry which is preliminary data.</text>
</comment>
<dbReference type="Gene3D" id="3.20.20.10">
    <property type="entry name" value="Alanine racemase"/>
    <property type="match status" value="1"/>
</dbReference>
<proteinExistence type="predicted"/>
<dbReference type="PANTHER" id="PTHR28004">
    <property type="entry name" value="ZGC:162816-RELATED"/>
    <property type="match status" value="1"/>
</dbReference>
<evidence type="ECO:0000313" key="3">
    <source>
        <dbReference type="Proteomes" id="UP000294927"/>
    </source>
</evidence>
<gene>
    <name evidence="2" type="ORF">CLV71_106201</name>
</gene>
<dbReference type="InterPro" id="IPR029066">
    <property type="entry name" value="PLP-binding_barrel"/>
</dbReference>
<accession>A0A4R7VML7</accession>
<evidence type="ECO:0000313" key="2">
    <source>
        <dbReference type="EMBL" id="TDV50856.1"/>
    </source>
</evidence>
<dbReference type="AlphaFoldDB" id="A0A4R7VML7"/>
<dbReference type="InterPro" id="IPR001608">
    <property type="entry name" value="Ala_racemase_N"/>
</dbReference>
<keyword evidence="3" id="KW-1185">Reference proteome</keyword>
<sequence length="423" mass="45764">MGRTDRVEWSVWPYGWSVPDETLRARLDAATKQLEAPLAVVDLDAFDRNADDLVRRAAGRPIRVASKSARVRHLLERVLRRDGFAGVMAYSLPEALWLARHWAGTDLARVDILVAYPTVDHTALRALATDDHARGLVTIMVDSVAHLDLVDAALGSDHPDIRVCLELDVSWRPLLGSDIAHIGTRRSPVFLPGQARTLATEVRDRAGFRLVGLMGYEGQIAGLGDHPSGKPLMGAVLRWMQGHSAQELAVRRTAAVEEIKKVADLEFVNGGGTGSIETTGLDHSVTEVAAGSGLIGPTLFDNYQRFSPSPAVLFALPVVRKPRKKTATLFSGGYIASGPAGKDRSPTPYLPAGLSLVGTEGAGEVQTPVNGRAARDLRVGDRVWLRHTKAGELAERFTEYHVLTGDRVIATVPTYRGEGQCFG</sequence>
<reference evidence="2 3" key="1">
    <citation type="submission" date="2019-03" db="EMBL/GenBank/DDBJ databases">
        <title>Genomic Encyclopedia of Archaeal and Bacterial Type Strains, Phase II (KMG-II): from individual species to whole genera.</title>
        <authorList>
            <person name="Goeker M."/>
        </authorList>
    </citation>
    <scope>NUCLEOTIDE SEQUENCE [LARGE SCALE GENOMIC DNA]</scope>
    <source>
        <strain evidence="2 3">DSM 45499</strain>
    </source>
</reference>